<keyword evidence="1" id="KW-0547">Nucleotide-binding</keyword>
<dbReference type="GO" id="GO:0003676">
    <property type="term" value="F:nucleic acid binding"/>
    <property type="evidence" value="ECO:0007669"/>
    <property type="project" value="InterPro"/>
</dbReference>
<dbReference type="GO" id="GO:0006289">
    <property type="term" value="P:nucleotide-excision repair"/>
    <property type="evidence" value="ECO:0007669"/>
    <property type="project" value="TreeGrafter"/>
</dbReference>
<dbReference type="SUPFAM" id="SSF52540">
    <property type="entry name" value="P-loop containing nucleoside triphosphate hydrolases"/>
    <property type="match status" value="1"/>
</dbReference>
<dbReference type="PANTHER" id="PTHR47957">
    <property type="entry name" value="ATP-DEPENDENT HELICASE HRQ1"/>
    <property type="match status" value="1"/>
</dbReference>
<feature type="domain" description="Helicase C-terminal" evidence="5">
    <location>
        <begin position="619"/>
        <end position="792"/>
    </location>
</feature>
<evidence type="ECO:0000259" key="5">
    <source>
        <dbReference type="PROSITE" id="PS51194"/>
    </source>
</evidence>
<organism evidence="6 7">
    <name type="scientific">Physocladia obscura</name>
    <dbReference type="NCBI Taxonomy" id="109957"/>
    <lineage>
        <taxon>Eukaryota</taxon>
        <taxon>Fungi</taxon>
        <taxon>Fungi incertae sedis</taxon>
        <taxon>Chytridiomycota</taxon>
        <taxon>Chytridiomycota incertae sedis</taxon>
        <taxon>Chytridiomycetes</taxon>
        <taxon>Chytridiales</taxon>
        <taxon>Chytriomycetaceae</taxon>
        <taxon>Physocladia</taxon>
    </lineage>
</organism>
<dbReference type="PROSITE" id="PS51194">
    <property type="entry name" value="HELICASE_CTER"/>
    <property type="match status" value="1"/>
</dbReference>
<proteinExistence type="predicted"/>
<dbReference type="CDD" id="cd18797">
    <property type="entry name" value="SF2_C_Hrq"/>
    <property type="match status" value="1"/>
</dbReference>
<dbReference type="Gene3D" id="3.40.50.300">
    <property type="entry name" value="P-loop containing nucleotide triphosphate hydrolases"/>
    <property type="match status" value="2"/>
</dbReference>
<name>A0AAD5SY59_9FUNG</name>
<dbReference type="GO" id="GO:0043138">
    <property type="term" value="F:3'-5' DNA helicase activity"/>
    <property type="evidence" value="ECO:0007669"/>
    <property type="project" value="TreeGrafter"/>
</dbReference>
<reference evidence="6" key="1">
    <citation type="submission" date="2020-05" db="EMBL/GenBank/DDBJ databases">
        <title>Phylogenomic resolution of chytrid fungi.</title>
        <authorList>
            <person name="Stajich J.E."/>
            <person name="Amses K."/>
            <person name="Simmons R."/>
            <person name="Seto K."/>
            <person name="Myers J."/>
            <person name="Bonds A."/>
            <person name="Quandt C.A."/>
            <person name="Barry K."/>
            <person name="Liu P."/>
            <person name="Grigoriev I."/>
            <person name="Longcore J.E."/>
            <person name="James T.Y."/>
        </authorList>
    </citation>
    <scope>NUCLEOTIDE SEQUENCE</scope>
    <source>
        <strain evidence="6">JEL0513</strain>
    </source>
</reference>
<dbReference type="AlphaFoldDB" id="A0AAD5SY59"/>
<sequence length="1050" mass="117812">MDQEFIDEEFDLIKRRPRKRKAPASLTFEAMNSCEQQINYPDQVAATRQTEARKRKKQPKQSPELGLGPNRSETSDAYSVNAATISQPPSAFAKLCTTFSTANSLSAFAVSVSVTTSPSKTQAKPAKAVTIAAIAKSLKFDMTTSSSLETLLSHAKCIAFLVPNLTTLISDYDIENGNDTLQLKFFDIEAQSNLDENSIPLTKKKRKPDISLIKTAKTNKLSAQGMKLLTEKIRARFNEFKLAISKFCDGVDANWRFADPEGTVCWKLLLEQVSTTNTSQTSDSQKISLLDDNPFLGGEDFCQDLESFLENLRKICSSDFQVSKFPFLWYNGQIEKDTCWTVDNEKTAVYENLKSPLPSEITLALKARGITRFYSHQAKAINEVQLGKNVIVSTSTASGKSLIYQIPTLTTLLTKEDATFLFIFPTKALAQDQLASMKTLFLALNIPLNFVATLDGDTLFEARSEILETARVIFTNFDFLHKALIRHTKMRWARIWDNLVTVVVDELHCYSGGRFGILCAGVVRRLKRVCGARQNFGLRFLACSATVGVDGGLELMEKFFGLNSNSVTVIQEDGAPTGRKHRIIWNPPAVFDVCENPKLLDSDVNNETTQNNDKKSSAKIEERIPIIQEAVSLCLRFLLGGIRFICFVKTRNMCEILLKEFLSKLDDNFDSKDHSLCRKIMSYRGGYSKEDRRDIERRMFDGELCGIIATNALELGIDIGSLDVVVHLGFPYNIASYRQQSGRAGRRKNDSASILIADPNSGYEQFLVQNPDKLFNSPPDPPQLKLTVHRDIIEKTCQCAAAEIPFTRTTLLEFVESLYCESSEEKRTRQYDGNPAKTFQIRTDANEKEEEYRVIDIECNTDVEYIQFEKAFFVLYEGAVFINKGQSYLILEVSHELRIARAQKTGASYVTKIRDHTLADPYTVHKAYFLGPKDHLNTPRLFTGLMKITTVSTGYKKLHQVTHKVFDIIESGGETNRITAIVPGFWIENLVDPALESEFVKLDINAAESVHAAGHALFKSVVQEGGENMKEAQIGIMMHCNSMLQNGNKM</sequence>
<keyword evidence="7" id="KW-1185">Reference proteome</keyword>
<dbReference type="GO" id="GO:0005524">
    <property type="term" value="F:ATP binding"/>
    <property type="evidence" value="ECO:0007669"/>
    <property type="project" value="UniProtKB-KW"/>
</dbReference>
<evidence type="ECO:0000313" key="6">
    <source>
        <dbReference type="EMBL" id="KAJ3118512.1"/>
    </source>
</evidence>
<evidence type="ECO:0008006" key="8">
    <source>
        <dbReference type="Google" id="ProtNLM"/>
    </source>
</evidence>
<evidence type="ECO:0000313" key="7">
    <source>
        <dbReference type="Proteomes" id="UP001211907"/>
    </source>
</evidence>
<dbReference type="Pfam" id="PF00270">
    <property type="entry name" value="DEAD"/>
    <property type="match status" value="1"/>
</dbReference>
<evidence type="ECO:0000256" key="3">
    <source>
        <dbReference type="SAM" id="MobiDB-lite"/>
    </source>
</evidence>
<dbReference type="SMART" id="SM00487">
    <property type="entry name" value="DEXDc"/>
    <property type="match status" value="1"/>
</dbReference>
<protein>
    <recommendedName>
        <fullName evidence="8">P-loop containing nucleoside triphosphate hydrolase protein</fullName>
    </recommendedName>
</protein>
<dbReference type="GO" id="GO:0036297">
    <property type="term" value="P:interstrand cross-link repair"/>
    <property type="evidence" value="ECO:0007669"/>
    <property type="project" value="TreeGrafter"/>
</dbReference>
<dbReference type="SMART" id="SM00490">
    <property type="entry name" value="HELICc"/>
    <property type="match status" value="1"/>
</dbReference>
<dbReference type="PANTHER" id="PTHR47957:SF3">
    <property type="entry name" value="ATP-DEPENDENT HELICASE HRQ1"/>
    <property type="match status" value="1"/>
</dbReference>
<gene>
    <name evidence="6" type="ORF">HK100_000592</name>
</gene>
<evidence type="ECO:0000259" key="4">
    <source>
        <dbReference type="PROSITE" id="PS51192"/>
    </source>
</evidence>
<dbReference type="GO" id="GO:0005634">
    <property type="term" value="C:nucleus"/>
    <property type="evidence" value="ECO:0007669"/>
    <property type="project" value="TreeGrafter"/>
</dbReference>
<dbReference type="EMBL" id="JADGJH010001119">
    <property type="protein sequence ID" value="KAJ3118512.1"/>
    <property type="molecule type" value="Genomic_DNA"/>
</dbReference>
<dbReference type="Proteomes" id="UP001211907">
    <property type="component" value="Unassembled WGS sequence"/>
</dbReference>
<dbReference type="PROSITE" id="PS51192">
    <property type="entry name" value="HELICASE_ATP_BIND_1"/>
    <property type="match status" value="1"/>
</dbReference>
<comment type="caution">
    <text evidence="6">The sequence shown here is derived from an EMBL/GenBank/DDBJ whole genome shotgun (WGS) entry which is preliminary data.</text>
</comment>
<accession>A0AAD5SY59</accession>
<dbReference type="InterPro" id="IPR011545">
    <property type="entry name" value="DEAD/DEAH_box_helicase_dom"/>
</dbReference>
<dbReference type="InterPro" id="IPR014001">
    <property type="entry name" value="Helicase_ATP-bd"/>
</dbReference>
<dbReference type="InterPro" id="IPR027417">
    <property type="entry name" value="P-loop_NTPase"/>
</dbReference>
<keyword evidence="2" id="KW-0067">ATP-binding</keyword>
<dbReference type="InterPro" id="IPR001650">
    <property type="entry name" value="Helicase_C-like"/>
</dbReference>
<feature type="region of interest" description="Disordered" evidence="3">
    <location>
        <begin position="39"/>
        <end position="73"/>
    </location>
</feature>
<feature type="domain" description="Helicase ATP-binding" evidence="4">
    <location>
        <begin position="381"/>
        <end position="565"/>
    </location>
</feature>
<dbReference type="Pfam" id="PF00271">
    <property type="entry name" value="Helicase_C"/>
    <property type="match status" value="1"/>
</dbReference>
<evidence type="ECO:0000256" key="1">
    <source>
        <dbReference type="ARBA" id="ARBA00022741"/>
    </source>
</evidence>
<evidence type="ECO:0000256" key="2">
    <source>
        <dbReference type="ARBA" id="ARBA00022840"/>
    </source>
</evidence>